<proteinExistence type="predicted"/>
<reference evidence="1" key="1">
    <citation type="submission" date="2021-02" db="EMBL/GenBank/DDBJ databases">
        <authorList>
            <person name="Dougan E. K."/>
            <person name="Rhodes N."/>
            <person name="Thang M."/>
            <person name="Chan C."/>
        </authorList>
    </citation>
    <scope>NUCLEOTIDE SEQUENCE</scope>
</reference>
<evidence type="ECO:0000313" key="1">
    <source>
        <dbReference type="EMBL" id="CAE7844432.1"/>
    </source>
</evidence>
<keyword evidence="2" id="KW-1185">Reference proteome</keyword>
<dbReference type="EMBL" id="CAJNJA010051663">
    <property type="protein sequence ID" value="CAE7844432.1"/>
    <property type="molecule type" value="Genomic_DNA"/>
</dbReference>
<organism evidence="1 2">
    <name type="scientific">Symbiodinium necroappetens</name>
    <dbReference type="NCBI Taxonomy" id="1628268"/>
    <lineage>
        <taxon>Eukaryota</taxon>
        <taxon>Sar</taxon>
        <taxon>Alveolata</taxon>
        <taxon>Dinophyceae</taxon>
        <taxon>Suessiales</taxon>
        <taxon>Symbiodiniaceae</taxon>
        <taxon>Symbiodinium</taxon>
    </lineage>
</organism>
<protein>
    <submittedName>
        <fullName evidence="1">Mok11 protein</fullName>
    </submittedName>
</protein>
<comment type="caution">
    <text evidence="1">The sequence shown here is derived from an EMBL/GenBank/DDBJ whole genome shotgun (WGS) entry which is preliminary data.</text>
</comment>
<dbReference type="Proteomes" id="UP000601435">
    <property type="component" value="Unassembled WGS sequence"/>
</dbReference>
<accession>A0A812ZZ62</accession>
<evidence type="ECO:0000313" key="2">
    <source>
        <dbReference type="Proteomes" id="UP000601435"/>
    </source>
</evidence>
<sequence length="156" mass="17425">VASAVGEEYHHINASFAHSAAGPEFMTQELDEYELAERVKQKVRAHHWGIDEDAKARKQTGSFRATPHMHLWQILESVGADVDFEREGSPMARWLLGRTCGVQRVHILVALGYVASPVAEFLTFLTATEWGLRGGETVPRFAQRLFGEKIDPPADL</sequence>
<dbReference type="AlphaFoldDB" id="A0A812ZZ62"/>
<feature type="non-terminal residue" evidence="1">
    <location>
        <position position="1"/>
    </location>
</feature>
<name>A0A812ZZ62_9DINO</name>
<gene>
    <name evidence="1" type="primary">mok11</name>
    <name evidence="1" type="ORF">SNEC2469_LOCUS25878</name>
</gene>